<evidence type="ECO:0000313" key="7">
    <source>
        <dbReference type="Proteomes" id="UP000663720"/>
    </source>
</evidence>
<dbReference type="Gene3D" id="3.40.50.720">
    <property type="entry name" value="NAD(P)-binding Rossmann-like Domain"/>
    <property type="match status" value="1"/>
</dbReference>
<evidence type="ECO:0000313" key="6">
    <source>
        <dbReference type="EMBL" id="QTA80044.1"/>
    </source>
</evidence>
<dbReference type="SUPFAM" id="SSF51735">
    <property type="entry name" value="NAD(P)-binding Rossmann-fold domains"/>
    <property type="match status" value="1"/>
</dbReference>
<accession>A0A975B718</accession>
<dbReference type="Pfam" id="PF13380">
    <property type="entry name" value="CoA_binding_2"/>
    <property type="match status" value="1"/>
</dbReference>
<dbReference type="Pfam" id="PF13607">
    <property type="entry name" value="Succ_CoA_lig"/>
    <property type="match status" value="1"/>
</dbReference>
<dbReference type="RefSeq" id="WP_207691721.1">
    <property type="nucleotide sequence ID" value="NZ_CP061799.1"/>
</dbReference>
<keyword evidence="3" id="KW-0067">ATP-binding</keyword>
<dbReference type="KEGG" id="dli:dnl_23300"/>
<dbReference type="SUPFAM" id="SSF56059">
    <property type="entry name" value="Glutathione synthetase ATP-binding domain-like"/>
    <property type="match status" value="1"/>
</dbReference>
<name>A0A975B718_9BACT</name>
<gene>
    <name evidence="6" type="ORF">dnl_23300</name>
</gene>
<dbReference type="GO" id="GO:0016874">
    <property type="term" value="F:ligase activity"/>
    <property type="evidence" value="ECO:0007669"/>
    <property type="project" value="UniProtKB-KW"/>
</dbReference>
<keyword evidence="7" id="KW-1185">Reference proteome</keyword>
<dbReference type="Proteomes" id="UP000663720">
    <property type="component" value="Chromosome"/>
</dbReference>
<dbReference type="PANTHER" id="PTHR43334">
    <property type="entry name" value="ACETATE--COA LIGASE [ADP-FORMING]"/>
    <property type="match status" value="1"/>
</dbReference>
<evidence type="ECO:0000256" key="2">
    <source>
        <dbReference type="ARBA" id="ARBA00022741"/>
    </source>
</evidence>
<keyword evidence="2" id="KW-0547">Nucleotide-binding</keyword>
<feature type="domain" description="CoA-binding" evidence="4">
    <location>
        <begin position="285"/>
        <end position="415"/>
    </location>
</feature>
<dbReference type="InterPro" id="IPR013815">
    <property type="entry name" value="ATP_grasp_subdomain_1"/>
</dbReference>
<evidence type="ECO:0000259" key="4">
    <source>
        <dbReference type="Pfam" id="PF13380"/>
    </source>
</evidence>
<reference evidence="6" key="1">
    <citation type="journal article" date="2021" name="Microb. Physiol.">
        <title>Proteogenomic Insights into the Physiology of Marine, Sulfate-Reducing, Filamentous Desulfonema limicola and Desulfonema magnum.</title>
        <authorList>
            <person name="Schnaars V."/>
            <person name="Wohlbrand L."/>
            <person name="Scheve S."/>
            <person name="Hinrichs C."/>
            <person name="Reinhardt R."/>
            <person name="Rabus R."/>
        </authorList>
    </citation>
    <scope>NUCLEOTIDE SEQUENCE</scope>
    <source>
        <strain evidence="6">5ac10</strain>
    </source>
</reference>
<feature type="domain" description="Succinyl-CoA synthetase-like flavodoxin" evidence="5">
    <location>
        <begin position="445"/>
        <end position="578"/>
    </location>
</feature>
<proteinExistence type="predicted"/>
<dbReference type="Pfam" id="PF13549">
    <property type="entry name" value="ATP-grasp_5"/>
    <property type="match status" value="1"/>
</dbReference>
<dbReference type="SUPFAM" id="SSF52210">
    <property type="entry name" value="Succinyl-CoA synthetase domains"/>
    <property type="match status" value="2"/>
</dbReference>
<dbReference type="EMBL" id="CP061799">
    <property type="protein sequence ID" value="QTA80044.1"/>
    <property type="molecule type" value="Genomic_DNA"/>
</dbReference>
<dbReference type="Gene3D" id="3.40.50.261">
    <property type="entry name" value="Succinyl-CoA synthetase domains"/>
    <property type="match status" value="2"/>
</dbReference>
<evidence type="ECO:0000256" key="3">
    <source>
        <dbReference type="ARBA" id="ARBA00022840"/>
    </source>
</evidence>
<dbReference type="InterPro" id="IPR003781">
    <property type="entry name" value="CoA-bd"/>
</dbReference>
<dbReference type="AlphaFoldDB" id="A0A975B718"/>
<evidence type="ECO:0000259" key="5">
    <source>
        <dbReference type="Pfam" id="PF13607"/>
    </source>
</evidence>
<dbReference type="InterPro" id="IPR036291">
    <property type="entry name" value="NAD(P)-bd_dom_sf"/>
</dbReference>
<sequence>MQFSQQVLEKINQVFRFAHNENRKILYEHEVYKVLDCIGLETPEFIFTDNPANLNDNILKRFSHYLVLKIVSPDISHKQKLGGVKKVRNYDPLFVQFVLTQMKKEVLSHFPEHEKPDIKGFLVVEFIPHTQALGYEVLLGFKEDNAFGPVMTLSKGGDDAEFFAQYYDPPNLFLPPLDPEQSMDMVLKLNIRHKFEQKGTFEYLKYFADAASLLSRLACHYSFISEPKPEFIIKAMDINPFVISEDKRFIAVDGFALFSSADQEENSVPPVNMDNLDGFFNPSGIGVIGVSANPEKQSIGRIIAHQLHDMGRDDLYLINSNGGEICFDNKKYPMFCSIDEIQADLDLIVYAAPARFIEDFFKSLNHVSPKAIILIPGIPSDLNYGTFIQKLDCAIPDSLKSGKTRIMGPNCMGVFYGPKGSDKGINTLFIEEERLSLKCSKSANTVLLTQSGAFSVTAIDKFQNSGLLKSIVSFGNKYDVKLTDLTAWFSLNPLIDVIALYVEGLAPGEGRQFFQLSKNISKPIIVYKAGKTSAGAKAAESHTASLSGSYDVFKAGCKQAGIILVENIEDHYNYVKMFSLAAKKLPRGARVAGVVNAGFESAVGADELKHLQQAQLSEHTKKKLIKLNTLGLIDTSTSFLDITPMADDLMYADFVEAVLQDDNVDCVFVSIVPHSSNLKTLPETCHDPDSIASRLVDLSKNYCKPVVISVNAGRYYQDFVSILEKNGFPVYNDIRSAVKSLDCFVSYHTQKKMGQIP</sequence>
<organism evidence="6 7">
    <name type="scientific">Desulfonema limicola</name>
    <dbReference type="NCBI Taxonomy" id="45656"/>
    <lineage>
        <taxon>Bacteria</taxon>
        <taxon>Pseudomonadati</taxon>
        <taxon>Thermodesulfobacteriota</taxon>
        <taxon>Desulfobacteria</taxon>
        <taxon>Desulfobacterales</taxon>
        <taxon>Desulfococcaceae</taxon>
        <taxon>Desulfonema</taxon>
    </lineage>
</organism>
<dbReference type="InterPro" id="IPR016102">
    <property type="entry name" value="Succinyl-CoA_synth-like"/>
</dbReference>
<protein>
    <submittedName>
        <fullName evidence="6">CoA-binding protein</fullName>
    </submittedName>
</protein>
<dbReference type="Gene3D" id="3.30.470.20">
    <property type="entry name" value="ATP-grasp fold, B domain"/>
    <property type="match status" value="1"/>
</dbReference>
<dbReference type="InterPro" id="IPR051538">
    <property type="entry name" value="Acyl-CoA_Synth/Transferase"/>
</dbReference>
<dbReference type="InterPro" id="IPR032875">
    <property type="entry name" value="Succ_CoA_lig_flav_dom"/>
</dbReference>
<dbReference type="Gene3D" id="3.30.1490.20">
    <property type="entry name" value="ATP-grasp fold, A domain"/>
    <property type="match status" value="1"/>
</dbReference>
<evidence type="ECO:0000256" key="1">
    <source>
        <dbReference type="ARBA" id="ARBA00022598"/>
    </source>
</evidence>
<keyword evidence="1" id="KW-0436">Ligase</keyword>
<dbReference type="PANTHER" id="PTHR43334:SF2">
    <property type="entry name" value="ACETATE--COA LIGASE [ADP-FORMING]"/>
    <property type="match status" value="1"/>
</dbReference>
<dbReference type="GO" id="GO:0005524">
    <property type="term" value="F:ATP binding"/>
    <property type="evidence" value="ECO:0007669"/>
    <property type="project" value="UniProtKB-KW"/>
</dbReference>